<organism evidence="2 3">
    <name type="scientific">Saccharopolyspora antimicrobica</name>
    <dbReference type="NCBI Taxonomy" id="455193"/>
    <lineage>
        <taxon>Bacteria</taxon>
        <taxon>Bacillati</taxon>
        <taxon>Actinomycetota</taxon>
        <taxon>Actinomycetes</taxon>
        <taxon>Pseudonocardiales</taxon>
        <taxon>Pseudonocardiaceae</taxon>
        <taxon>Saccharopolyspora</taxon>
    </lineage>
</organism>
<dbReference type="EMBL" id="FOUP01000006">
    <property type="protein sequence ID" value="SFN74308.1"/>
    <property type="molecule type" value="Genomic_DNA"/>
</dbReference>
<proteinExistence type="predicted"/>
<dbReference type="AlphaFoldDB" id="A0A1I5BHS9"/>
<dbReference type="EMBL" id="RBXX01000002">
    <property type="protein sequence ID" value="RKT86618.1"/>
    <property type="molecule type" value="Genomic_DNA"/>
</dbReference>
<dbReference type="Proteomes" id="UP000199398">
    <property type="component" value="Unassembled WGS sequence"/>
</dbReference>
<name>A0A1I5BHS9_9PSEU</name>
<keyword evidence="4" id="KW-1185">Reference proteome</keyword>
<evidence type="ECO:0000313" key="3">
    <source>
        <dbReference type="Proteomes" id="UP000199398"/>
    </source>
</evidence>
<dbReference type="Proteomes" id="UP000270697">
    <property type="component" value="Unassembled WGS sequence"/>
</dbReference>
<gene>
    <name evidence="1" type="ORF">ATL45_4996</name>
    <name evidence="2" type="ORF">SAMN05421805_106271</name>
</gene>
<evidence type="ECO:0000313" key="1">
    <source>
        <dbReference type="EMBL" id="RKT86618.1"/>
    </source>
</evidence>
<reference evidence="1 4" key="2">
    <citation type="submission" date="2018-10" db="EMBL/GenBank/DDBJ databases">
        <title>Sequencing the genomes of 1000 actinobacteria strains.</title>
        <authorList>
            <person name="Klenk H.-P."/>
        </authorList>
    </citation>
    <scope>NUCLEOTIDE SEQUENCE [LARGE SCALE GENOMIC DNA]</scope>
    <source>
        <strain evidence="1 4">DSM 45119</strain>
    </source>
</reference>
<dbReference type="STRING" id="455193.SAMN05421805_106271"/>
<sequence length="236" mass="25207">MLTVKSAKQLIKLVEDGWLQPGERLQEYGGGSAERIHLGAVIGGVHEAPHTPKNQVRSDLEVDLGDVLLPTVVVREGRFHGDEWVHDPTIRGWAAADSPGREAIRCADQLAAAGPEGWFIGTDRRIAVVVDSAVLRSSGSGDDSQESVGAENAEESKGFGRFLGKARSAISAVSELSGALRGSEGLITLWECPSGRFSKEPKNIKGRWSTGTGFSINRFDDGSTVEVVTKLHLPGL</sequence>
<evidence type="ECO:0000313" key="4">
    <source>
        <dbReference type="Proteomes" id="UP000270697"/>
    </source>
</evidence>
<evidence type="ECO:0000313" key="2">
    <source>
        <dbReference type="EMBL" id="SFN74308.1"/>
    </source>
</evidence>
<reference evidence="2 3" key="1">
    <citation type="submission" date="2016-10" db="EMBL/GenBank/DDBJ databases">
        <authorList>
            <person name="de Groot N.N."/>
        </authorList>
    </citation>
    <scope>NUCLEOTIDE SEQUENCE [LARGE SCALE GENOMIC DNA]</scope>
    <source>
        <strain evidence="2 3">CPCC 201259</strain>
    </source>
</reference>
<accession>A0A1I5BHS9</accession>
<protein>
    <submittedName>
        <fullName evidence="2">Uncharacterized protein</fullName>
    </submittedName>
</protein>